<sequence length="55" mass="6320">MKWMALIPFVLLTGCNYSNTEFVQYQQVMVVPPHQTITIVKDAPVDVTTTRVECY</sequence>
<dbReference type="AlphaFoldDB" id="A0A0W0TFC1"/>
<dbReference type="STRING" id="448.Lery_2470"/>
<evidence type="ECO:0000313" key="1">
    <source>
        <dbReference type="EMBL" id="KTC94303.1"/>
    </source>
</evidence>
<evidence type="ECO:0000313" key="2">
    <source>
        <dbReference type="Proteomes" id="UP000054773"/>
    </source>
</evidence>
<dbReference type="PROSITE" id="PS51257">
    <property type="entry name" value="PROKAR_LIPOPROTEIN"/>
    <property type="match status" value="1"/>
</dbReference>
<reference evidence="1 2" key="1">
    <citation type="submission" date="2015-11" db="EMBL/GenBank/DDBJ databases">
        <title>Genomic analysis of 38 Legionella species identifies large and diverse effector repertoires.</title>
        <authorList>
            <person name="Burstein D."/>
            <person name="Amaro F."/>
            <person name="Zusman T."/>
            <person name="Lifshitz Z."/>
            <person name="Cohen O."/>
            <person name="Gilbert J.A."/>
            <person name="Pupko T."/>
            <person name="Shuman H.A."/>
            <person name="Segal G."/>
        </authorList>
    </citation>
    <scope>NUCLEOTIDE SEQUENCE [LARGE SCALE GENOMIC DNA]</scope>
    <source>
        <strain evidence="1 2">SE-32A-C8</strain>
    </source>
</reference>
<accession>A0A0W0TFC1</accession>
<evidence type="ECO:0008006" key="3">
    <source>
        <dbReference type="Google" id="ProtNLM"/>
    </source>
</evidence>
<comment type="caution">
    <text evidence="1">The sequence shown here is derived from an EMBL/GenBank/DDBJ whole genome shotgun (WGS) entry which is preliminary data.</text>
</comment>
<protein>
    <recommendedName>
        <fullName evidence="3">Lipoprotein</fullName>
    </recommendedName>
</protein>
<dbReference type="OrthoDB" id="5647188at2"/>
<gene>
    <name evidence="1" type="ORF">Lery_2470</name>
</gene>
<proteinExistence type="predicted"/>
<dbReference type="Proteomes" id="UP000054773">
    <property type="component" value="Unassembled WGS sequence"/>
</dbReference>
<dbReference type="RefSeq" id="WP_156412490.1">
    <property type="nucleotide sequence ID" value="NZ_CAAAHY010000003.1"/>
</dbReference>
<dbReference type="PATRIC" id="fig|448.7.peg.2595"/>
<organism evidence="1 2">
    <name type="scientific">Legionella erythra</name>
    <dbReference type="NCBI Taxonomy" id="448"/>
    <lineage>
        <taxon>Bacteria</taxon>
        <taxon>Pseudomonadati</taxon>
        <taxon>Pseudomonadota</taxon>
        <taxon>Gammaproteobacteria</taxon>
        <taxon>Legionellales</taxon>
        <taxon>Legionellaceae</taxon>
        <taxon>Legionella</taxon>
    </lineage>
</organism>
<dbReference type="EMBL" id="LNYA01000034">
    <property type="protein sequence ID" value="KTC94303.1"/>
    <property type="molecule type" value="Genomic_DNA"/>
</dbReference>
<keyword evidence="2" id="KW-1185">Reference proteome</keyword>
<name>A0A0W0TFC1_LEGER</name>